<comment type="caution">
    <text evidence="2">The sequence shown here is derived from an EMBL/GenBank/DDBJ whole genome shotgun (WGS) entry which is preliminary data.</text>
</comment>
<organism evidence="2 3">
    <name type="scientific">Kineosporia babensis</name>
    <dbReference type="NCBI Taxonomy" id="499548"/>
    <lineage>
        <taxon>Bacteria</taxon>
        <taxon>Bacillati</taxon>
        <taxon>Actinomycetota</taxon>
        <taxon>Actinomycetes</taxon>
        <taxon>Kineosporiales</taxon>
        <taxon>Kineosporiaceae</taxon>
        <taxon>Kineosporia</taxon>
    </lineage>
</organism>
<evidence type="ECO:0000313" key="2">
    <source>
        <dbReference type="EMBL" id="MCD5310489.1"/>
    </source>
</evidence>
<dbReference type="AlphaFoldDB" id="A0A9X1NB48"/>
<name>A0A9X1NB48_9ACTN</name>
<gene>
    <name evidence="2" type="ORF">LR394_06250</name>
</gene>
<dbReference type="EMBL" id="JAJOMB010000003">
    <property type="protein sequence ID" value="MCD5310489.1"/>
    <property type="molecule type" value="Genomic_DNA"/>
</dbReference>
<evidence type="ECO:0000313" key="3">
    <source>
        <dbReference type="Proteomes" id="UP001138997"/>
    </source>
</evidence>
<dbReference type="Proteomes" id="UP001138997">
    <property type="component" value="Unassembled WGS sequence"/>
</dbReference>
<evidence type="ECO:0000256" key="1">
    <source>
        <dbReference type="SAM" id="MobiDB-lite"/>
    </source>
</evidence>
<accession>A0A9X1NB48</accession>
<feature type="region of interest" description="Disordered" evidence="1">
    <location>
        <begin position="259"/>
        <end position="293"/>
    </location>
</feature>
<sequence>MTAAVLEIDRLVSSARLVRLSEVAQEGAGTVEVDLSDPAERSSLRTALAIEGLSDFACMCMGDVRFELMDGAGRSLGSVSLHHGTTLRYEPFETDAVLVDGPALLSWLDRHGMPGPLRYVEQHQARQQVWAEQEADWVMAVPPALTGLTDQMLAASRDGVMLSGERLGNVQAKLKQTYPDVVEGVLDLLAWHAAGSGRYSGYPLHEGIPELLLREVPIAHIITALQHPQAAAPHFAGAARHLIGWKSRPQQTRDIAQLPRELSERLRSAAPADAQERAERLFRAGSRPKRSRR</sequence>
<dbReference type="RefSeq" id="WP_231439431.1">
    <property type="nucleotide sequence ID" value="NZ_JAJOMB010000003.1"/>
</dbReference>
<reference evidence="2" key="1">
    <citation type="submission" date="2021-11" db="EMBL/GenBank/DDBJ databases">
        <title>Streptomyces corallinus and Kineosporia corallina sp. nov., two new coral-derived marine actinobacteria.</title>
        <authorList>
            <person name="Buangrab K."/>
            <person name="Sutthacheep M."/>
            <person name="Yeemin T."/>
            <person name="Harunari E."/>
            <person name="Igarashi Y."/>
            <person name="Sripreechasak P."/>
            <person name="Kanchanasin P."/>
            <person name="Tanasupawat S."/>
            <person name="Phongsopitanun W."/>
        </authorList>
    </citation>
    <scope>NUCLEOTIDE SEQUENCE</scope>
    <source>
        <strain evidence="2">JCM 31032</strain>
    </source>
</reference>
<protein>
    <submittedName>
        <fullName evidence="2">Uncharacterized protein</fullName>
    </submittedName>
</protein>
<proteinExistence type="predicted"/>
<keyword evidence="3" id="KW-1185">Reference proteome</keyword>